<sequence length="236" mass="27677">MEFTEDDLKMFINNIYSSDFKNNNGGMGAPDLFSLWFILNKYQPKVVIESGVWNGISTLLIRKTLPNCKIICLDPRNIPANGYRDDNINTTYYMGNNFKDFGIVDVSSYNSNDILCFFDCHQNAALRIMQCIKKKISKVFLNDNYPVNCGSHYTIEHLKNNHDRLYSINNDNKQKILNKITNYHIFPNIYPGKIKTGEGYFDCHSFFKENNDIDYLSIFREEQNKYRWNTFITLDI</sequence>
<proteinExistence type="predicted"/>
<name>A0A6C0EHT6_9ZZZZ</name>
<evidence type="ECO:0008006" key="2">
    <source>
        <dbReference type="Google" id="ProtNLM"/>
    </source>
</evidence>
<dbReference type="InterPro" id="IPR029063">
    <property type="entry name" value="SAM-dependent_MTases_sf"/>
</dbReference>
<organism evidence="1">
    <name type="scientific">viral metagenome</name>
    <dbReference type="NCBI Taxonomy" id="1070528"/>
    <lineage>
        <taxon>unclassified sequences</taxon>
        <taxon>metagenomes</taxon>
        <taxon>organismal metagenomes</taxon>
    </lineage>
</organism>
<dbReference type="AlphaFoldDB" id="A0A6C0EHT6"/>
<evidence type="ECO:0000313" key="1">
    <source>
        <dbReference type="EMBL" id="QHT27993.1"/>
    </source>
</evidence>
<accession>A0A6C0EHT6</accession>
<dbReference type="Gene3D" id="3.40.50.150">
    <property type="entry name" value="Vaccinia Virus protein VP39"/>
    <property type="match status" value="1"/>
</dbReference>
<dbReference type="EMBL" id="MN738851">
    <property type="protein sequence ID" value="QHT27993.1"/>
    <property type="molecule type" value="Genomic_DNA"/>
</dbReference>
<reference evidence="1" key="1">
    <citation type="journal article" date="2020" name="Nature">
        <title>Giant virus diversity and host interactions through global metagenomics.</title>
        <authorList>
            <person name="Schulz F."/>
            <person name="Roux S."/>
            <person name="Paez-Espino D."/>
            <person name="Jungbluth S."/>
            <person name="Walsh D.A."/>
            <person name="Denef V.J."/>
            <person name="McMahon K.D."/>
            <person name="Konstantinidis K.T."/>
            <person name="Eloe-Fadrosh E.A."/>
            <person name="Kyrpides N.C."/>
            <person name="Woyke T."/>
        </authorList>
    </citation>
    <scope>NUCLEOTIDE SEQUENCE</scope>
    <source>
        <strain evidence="1">GVMAG-M-3300001348-25</strain>
    </source>
</reference>
<dbReference type="PANTHER" id="PTHR36362:SF1">
    <property type="entry name" value="DNA-DIRECTED RNA POLYMERASE SUBUNIT BETA"/>
    <property type="match status" value="1"/>
</dbReference>
<dbReference type="PANTHER" id="PTHR36362">
    <property type="entry name" value="DNA-DIRECTED RNA POLYMERASE SUBUNIT BETA"/>
    <property type="match status" value="1"/>
</dbReference>
<protein>
    <recommendedName>
        <fullName evidence="2">Cephalosporin hydroxylase</fullName>
    </recommendedName>
</protein>
<dbReference type="SUPFAM" id="SSF53335">
    <property type="entry name" value="S-adenosyl-L-methionine-dependent methyltransferases"/>
    <property type="match status" value="1"/>
</dbReference>